<evidence type="ECO:0000313" key="2">
    <source>
        <dbReference type="EMBL" id="KAF2245284.1"/>
    </source>
</evidence>
<dbReference type="AlphaFoldDB" id="A0A6A6I453"/>
<accession>A0A6A6I453</accession>
<dbReference type="GeneID" id="54589511"/>
<evidence type="ECO:0000313" key="3">
    <source>
        <dbReference type="Proteomes" id="UP000800094"/>
    </source>
</evidence>
<evidence type="ECO:0008006" key="4">
    <source>
        <dbReference type="Google" id="ProtNLM"/>
    </source>
</evidence>
<evidence type="ECO:0000256" key="1">
    <source>
        <dbReference type="SAM" id="MobiDB-lite"/>
    </source>
</evidence>
<dbReference type="InterPro" id="IPR038883">
    <property type="entry name" value="AN11006-like"/>
</dbReference>
<reference evidence="2" key="1">
    <citation type="journal article" date="2020" name="Stud. Mycol.">
        <title>101 Dothideomycetes genomes: a test case for predicting lifestyles and emergence of pathogens.</title>
        <authorList>
            <person name="Haridas S."/>
            <person name="Albert R."/>
            <person name="Binder M."/>
            <person name="Bloem J."/>
            <person name="Labutti K."/>
            <person name="Salamov A."/>
            <person name="Andreopoulos B."/>
            <person name="Baker S."/>
            <person name="Barry K."/>
            <person name="Bills G."/>
            <person name="Bluhm B."/>
            <person name="Cannon C."/>
            <person name="Castanera R."/>
            <person name="Culley D."/>
            <person name="Daum C."/>
            <person name="Ezra D."/>
            <person name="Gonzalez J."/>
            <person name="Henrissat B."/>
            <person name="Kuo A."/>
            <person name="Liang C."/>
            <person name="Lipzen A."/>
            <person name="Lutzoni F."/>
            <person name="Magnuson J."/>
            <person name="Mondo S."/>
            <person name="Nolan M."/>
            <person name="Ohm R."/>
            <person name="Pangilinan J."/>
            <person name="Park H.-J."/>
            <person name="Ramirez L."/>
            <person name="Alfaro M."/>
            <person name="Sun H."/>
            <person name="Tritt A."/>
            <person name="Yoshinaga Y."/>
            <person name="Zwiers L.-H."/>
            <person name="Turgeon B."/>
            <person name="Goodwin S."/>
            <person name="Spatafora J."/>
            <person name="Crous P."/>
            <person name="Grigoriev I."/>
        </authorList>
    </citation>
    <scope>NUCLEOTIDE SEQUENCE</scope>
    <source>
        <strain evidence="2">CBS 122368</strain>
    </source>
</reference>
<proteinExistence type="predicted"/>
<feature type="region of interest" description="Disordered" evidence="1">
    <location>
        <begin position="83"/>
        <end position="105"/>
    </location>
</feature>
<name>A0A6A6I453_9PLEO</name>
<dbReference type="EMBL" id="ML987200">
    <property type="protein sequence ID" value="KAF2245284.1"/>
    <property type="molecule type" value="Genomic_DNA"/>
</dbReference>
<dbReference type="Proteomes" id="UP000800094">
    <property type="component" value="Unassembled WGS sequence"/>
</dbReference>
<feature type="compositionally biased region" description="Acidic residues" evidence="1">
    <location>
        <begin position="93"/>
        <end position="103"/>
    </location>
</feature>
<keyword evidence="3" id="KW-1185">Reference proteome</keyword>
<sequence>MVPTLSSSNSIAFLALPLELRQQIYRFCIPENLCFTCSGNMYRQNRHEGWVEPPWRWDRTWDRYDTSGANLFFDEDDRPWHELEESVEASSTDGEDSNEDDEYEPSRLDDYCQASLRQRPAISPSPRSALPGLLLLCRQITDEVKGMLYGGNTFRVDVDDDQSNFARLFSPEAREKMRKMILVLRPMGLSYCRDFRMDQTIWDGVLGNLSILGVIAEQPAPPSPYASPQVEPEDVFKEWTAWLTPILEYLSRALSKTAQIVVDANKEEDTVHIFEKEMPGRCRFQRLRAADNIFKRGEFSWESESWVDDGPTSCRDIINDCDYDYYFSD</sequence>
<protein>
    <recommendedName>
        <fullName evidence="4">F-box domain-containing protein</fullName>
    </recommendedName>
</protein>
<dbReference type="RefSeq" id="XP_033680288.1">
    <property type="nucleotide sequence ID" value="XM_033836181.1"/>
</dbReference>
<gene>
    <name evidence="2" type="ORF">BU26DRAFT_66740</name>
</gene>
<dbReference type="PANTHER" id="PTHR42085">
    <property type="entry name" value="F-BOX DOMAIN-CONTAINING PROTEIN"/>
    <property type="match status" value="1"/>
</dbReference>
<dbReference type="OrthoDB" id="3769301at2759"/>
<organism evidence="2 3">
    <name type="scientific">Trematosphaeria pertusa</name>
    <dbReference type="NCBI Taxonomy" id="390896"/>
    <lineage>
        <taxon>Eukaryota</taxon>
        <taxon>Fungi</taxon>
        <taxon>Dikarya</taxon>
        <taxon>Ascomycota</taxon>
        <taxon>Pezizomycotina</taxon>
        <taxon>Dothideomycetes</taxon>
        <taxon>Pleosporomycetidae</taxon>
        <taxon>Pleosporales</taxon>
        <taxon>Massarineae</taxon>
        <taxon>Trematosphaeriaceae</taxon>
        <taxon>Trematosphaeria</taxon>
    </lineage>
</organism>
<dbReference type="PANTHER" id="PTHR42085:SF2">
    <property type="entry name" value="F-BOX DOMAIN-CONTAINING PROTEIN"/>
    <property type="match status" value="1"/>
</dbReference>